<dbReference type="PANTHER" id="PTHR45924:SF1">
    <property type="entry name" value="PLECKSTRIN HOMOLOGY DOMAIN-CONTAINING FAMILY G MEMBER 1"/>
    <property type="match status" value="1"/>
</dbReference>
<evidence type="ECO:0000313" key="3">
    <source>
        <dbReference type="Proteomes" id="UP001162483"/>
    </source>
</evidence>
<comment type="caution">
    <text evidence="2">The sequence shown here is derived from an EMBL/GenBank/DDBJ whole genome shotgun (WGS) entry which is preliminary data.</text>
</comment>
<dbReference type="EMBL" id="CATNWA010021565">
    <property type="protein sequence ID" value="CAI9623144.1"/>
    <property type="molecule type" value="Genomic_DNA"/>
</dbReference>
<proteinExistence type="predicted"/>
<dbReference type="Proteomes" id="UP001162483">
    <property type="component" value="Unassembled WGS sequence"/>
</dbReference>
<reference evidence="2" key="1">
    <citation type="submission" date="2023-05" db="EMBL/GenBank/DDBJ databases">
        <authorList>
            <person name="Stuckert A."/>
        </authorList>
    </citation>
    <scope>NUCLEOTIDE SEQUENCE</scope>
</reference>
<evidence type="ECO:0000256" key="1">
    <source>
        <dbReference type="SAM" id="MobiDB-lite"/>
    </source>
</evidence>
<organism evidence="2 3">
    <name type="scientific">Staurois parvus</name>
    <dbReference type="NCBI Taxonomy" id="386267"/>
    <lineage>
        <taxon>Eukaryota</taxon>
        <taxon>Metazoa</taxon>
        <taxon>Chordata</taxon>
        <taxon>Craniata</taxon>
        <taxon>Vertebrata</taxon>
        <taxon>Euteleostomi</taxon>
        <taxon>Amphibia</taxon>
        <taxon>Batrachia</taxon>
        <taxon>Anura</taxon>
        <taxon>Neobatrachia</taxon>
        <taxon>Ranoidea</taxon>
        <taxon>Ranidae</taxon>
        <taxon>Staurois</taxon>
    </lineage>
</organism>
<gene>
    <name evidence="2" type="ORF">SPARVUS_LOCUS16422096</name>
</gene>
<name>A0ABN9HMX9_9NEOB</name>
<protein>
    <submittedName>
        <fullName evidence="2">Uncharacterized protein</fullName>
    </submittedName>
</protein>
<accession>A0ABN9HMX9</accession>
<evidence type="ECO:0000313" key="2">
    <source>
        <dbReference type="EMBL" id="CAI9623144.1"/>
    </source>
</evidence>
<feature type="compositionally biased region" description="Polar residues" evidence="1">
    <location>
        <begin position="614"/>
        <end position="631"/>
    </location>
</feature>
<feature type="compositionally biased region" description="Basic and acidic residues" evidence="1">
    <location>
        <begin position="370"/>
        <end position="381"/>
    </location>
</feature>
<dbReference type="PANTHER" id="PTHR45924">
    <property type="entry name" value="FI17866P1"/>
    <property type="match status" value="1"/>
</dbReference>
<sequence>MGRRDESDFLINTVSDTLQQSNDNINLQSLKGPERNKSTSVPNKEKVMLKRGTSHSSSQELRIIEENIYDSICIQKQSLEQKRKNQRSKRNSFMGLDGEFQCFDATDHFVSEDSLQFSEDESSDHRVPEGDEYFSQLQTSSNLDSVSHKAAADRLSEEVDKIWNDLENYIKKNEEKKNERLLASFPVSKEDVREKRQMQNRSRYSKEYSLSSLCLLDSSPLPRAVVSRSPSIHKEDLSPPASPSSSVFSLKRTSLTSEMSFVESPYFSSQSTLTLSDKMSSSHGLDSAEKSKNKVFTMAREYSQKIRKANQLLKMKSPEQEQPSCKSQKLKEKDLAAIMEEKKQGGTAIGARIAEYSQLYDQILFRDSPARAKKEGRDSTKDSPVVKSQERLSPQPPSKCSPTTNMHTVNVNGETRDFFTRGKQTNLAATCSVPSLNKSNPSSLHTQRWSAFSQRKDENTSQNHGYNSLGRRICESARPYIRSQSSSSMLLHRTKEPVKYVKHSTMPQSRHDSKPERMSEIYDFGGSSTEEKVPQEENSDLTLQDSQKILVLNTLSSLNAQIATLNYFANFKDSEGDGDDDDYVEIKSDDEEDSLEASSNQAVKLNIHDEHPQSPFSSTPYSFSMPSTPVKTINDKESLDSHITGYDDVDKLKDYLWRPPSSNQQNIVQSLREKFQCLSSSSFA</sequence>
<feature type="region of interest" description="Disordered" evidence="1">
    <location>
        <begin position="610"/>
        <end position="636"/>
    </location>
</feature>
<keyword evidence="3" id="KW-1185">Reference proteome</keyword>
<feature type="region of interest" description="Disordered" evidence="1">
    <location>
        <begin position="370"/>
        <end position="407"/>
    </location>
</feature>